<organism evidence="1 2">
    <name type="scientific">Enterocloster bolteae</name>
    <dbReference type="NCBI Taxonomy" id="208479"/>
    <lineage>
        <taxon>Bacteria</taxon>
        <taxon>Bacillati</taxon>
        <taxon>Bacillota</taxon>
        <taxon>Clostridia</taxon>
        <taxon>Lachnospirales</taxon>
        <taxon>Lachnospiraceae</taxon>
        <taxon>Enterocloster</taxon>
    </lineage>
</organism>
<gene>
    <name evidence="1" type="ORF">DW839_07915</name>
</gene>
<name>A0A414AY74_9FIRM</name>
<proteinExistence type="predicted"/>
<evidence type="ECO:0000313" key="2">
    <source>
        <dbReference type="Proteomes" id="UP000283975"/>
    </source>
</evidence>
<protein>
    <submittedName>
        <fullName evidence="1">Uncharacterized protein</fullName>
    </submittedName>
</protein>
<dbReference type="EMBL" id="QSHZ01000006">
    <property type="protein sequence ID" value="RHC57108.1"/>
    <property type="molecule type" value="Genomic_DNA"/>
</dbReference>
<evidence type="ECO:0000313" key="1">
    <source>
        <dbReference type="EMBL" id="RHC57108.1"/>
    </source>
</evidence>
<comment type="caution">
    <text evidence="1">The sequence shown here is derived from an EMBL/GenBank/DDBJ whole genome shotgun (WGS) entry which is preliminary data.</text>
</comment>
<sequence>MLLPGPVFLCLLELCFYPVYDRLEFLINQVHKFILWKPDGFHLILPSGASDIVPYPAPTVHNRIVLDSTDYSLLFLDLPGLPVTLMYTNSACFSNRAVKVFITVAPPPG</sequence>
<dbReference type="AlphaFoldDB" id="A0A414AY74"/>
<dbReference type="Proteomes" id="UP000283975">
    <property type="component" value="Unassembled WGS sequence"/>
</dbReference>
<reference evidence="1 2" key="1">
    <citation type="submission" date="2018-08" db="EMBL/GenBank/DDBJ databases">
        <title>A genome reference for cultivated species of the human gut microbiota.</title>
        <authorList>
            <person name="Zou Y."/>
            <person name="Xue W."/>
            <person name="Luo G."/>
        </authorList>
    </citation>
    <scope>NUCLEOTIDE SEQUENCE [LARGE SCALE GENOMIC DNA]</scope>
    <source>
        <strain evidence="1 2">AM35-14</strain>
    </source>
</reference>
<accession>A0A414AY74</accession>